<feature type="transmembrane region" description="Helical" evidence="6">
    <location>
        <begin position="342"/>
        <end position="365"/>
    </location>
</feature>
<gene>
    <name evidence="8" type="ORF">GSCOC_T00030343001</name>
</gene>
<dbReference type="Gramene" id="CDP09864">
    <property type="protein sequence ID" value="CDP09864"/>
    <property type="gene ID" value="GSCOC_T00030343001"/>
</dbReference>
<keyword evidence="5 6" id="KW-0472">Membrane</keyword>
<dbReference type="GO" id="GO:0015297">
    <property type="term" value="F:antiporter activity"/>
    <property type="evidence" value="ECO:0007669"/>
    <property type="project" value="InterPro"/>
</dbReference>
<dbReference type="GO" id="GO:0042910">
    <property type="term" value="F:xenobiotic transmembrane transporter activity"/>
    <property type="evidence" value="ECO:0007669"/>
    <property type="project" value="InterPro"/>
</dbReference>
<reference evidence="9" key="1">
    <citation type="journal article" date="2014" name="Science">
        <title>The coffee genome provides insight into the convergent evolution of caffeine biosynthesis.</title>
        <authorList>
            <person name="Denoeud F."/>
            <person name="Carretero-Paulet L."/>
            <person name="Dereeper A."/>
            <person name="Droc G."/>
            <person name="Guyot R."/>
            <person name="Pietrella M."/>
            <person name="Zheng C."/>
            <person name="Alberti A."/>
            <person name="Anthony F."/>
            <person name="Aprea G."/>
            <person name="Aury J.M."/>
            <person name="Bento P."/>
            <person name="Bernard M."/>
            <person name="Bocs S."/>
            <person name="Campa C."/>
            <person name="Cenci A."/>
            <person name="Combes M.C."/>
            <person name="Crouzillat D."/>
            <person name="Da Silva C."/>
            <person name="Daddiego L."/>
            <person name="De Bellis F."/>
            <person name="Dussert S."/>
            <person name="Garsmeur O."/>
            <person name="Gayraud T."/>
            <person name="Guignon V."/>
            <person name="Jahn K."/>
            <person name="Jamilloux V."/>
            <person name="Joet T."/>
            <person name="Labadie K."/>
            <person name="Lan T."/>
            <person name="Leclercq J."/>
            <person name="Lepelley M."/>
            <person name="Leroy T."/>
            <person name="Li L.T."/>
            <person name="Librado P."/>
            <person name="Lopez L."/>
            <person name="Munoz A."/>
            <person name="Noel B."/>
            <person name="Pallavicini A."/>
            <person name="Perrotta G."/>
            <person name="Poncet V."/>
            <person name="Pot D."/>
            <person name="Priyono X."/>
            <person name="Rigoreau M."/>
            <person name="Rouard M."/>
            <person name="Rozas J."/>
            <person name="Tranchant-Dubreuil C."/>
            <person name="VanBuren R."/>
            <person name="Zhang Q."/>
            <person name="Andrade A.C."/>
            <person name="Argout X."/>
            <person name="Bertrand B."/>
            <person name="de Kochko A."/>
            <person name="Graziosi G."/>
            <person name="Henry R.J."/>
            <person name="Jayarama X."/>
            <person name="Ming R."/>
            <person name="Nagai C."/>
            <person name="Rounsley S."/>
            <person name="Sankoff D."/>
            <person name="Giuliano G."/>
            <person name="Albert V.A."/>
            <person name="Wincker P."/>
            <person name="Lashermes P."/>
        </authorList>
    </citation>
    <scope>NUCLEOTIDE SEQUENCE [LARGE SCALE GENOMIC DNA]</scope>
    <source>
        <strain evidence="9">cv. DH200-94</strain>
    </source>
</reference>
<evidence type="ECO:0000256" key="1">
    <source>
        <dbReference type="ARBA" id="ARBA00004141"/>
    </source>
</evidence>
<dbReference type="NCBIfam" id="TIGR00797">
    <property type="entry name" value="matE"/>
    <property type="match status" value="1"/>
</dbReference>
<evidence type="ECO:0000256" key="5">
    <source>
        <dbReference type="ARBA" id="ARBA00023136"/>
    </source>
</evidence>
<dbReference type="PANTHER" id="PTHR11206">
    <property type="entry name" value="MULTIDRUG RESISTANCE PROTEIN"/>
    <property type="match status" value="1"/>
</dbReference>
<dbReference type="Pfam" id="PF01554">
    <property type="entry name" value="MatE"/>
    <property type="match status" value="2"/>
</dbReference>
<evidence type="ECO:0000313" key="8">
    <source>
        <dbReference type="EMBL" id="CDP09864.1"/>
    </source>
</evidence>
<organism evidence="8 9">
    <name type="scientific">Coffea canephora</name>
    <name type="common">Robusta coffee</name>
    <dbReference type="NCBI Taxonomy" id="49390"/>
    <lineage>
        <taxon>Eukaryota</taxon>
        <taxon>Viridiplantae</taxon>
        <taxon>Streptophyta</taxon>
        <taxon>Embryophyta</taxon>
        <taxon>Tracheophyta</taxon>
        <taxon>Spermatophyta</taxon>
        <taxon>Magnoliopsida</taxon>
        <taxon>eudicotyledons</taxon>
        <taxon>Gunneridae</taxon>
        <taxon>Pentapetalae</taxon>
        <taxon>asterids</taxon>
        <taxon>lamiids</taxon>
        <taxon>Gentianales</taxon>
        <taxon>Rubiaceae</taxon>
        <taxon>Ixoroideae</taxon>
        <taxon>Gardenieae complex</taxon>
        <taxon>Bertiereae - Coffeeae clade</taxon>
        <taxon>Coffeeae</taxon>
        <taxon>Coffea</taxon>
    </lineage>
</organism>
<keyword evidence="3 6" id="KW-0812">Transmembrane</keyword>
<dbReference type="GO" id="GO:1990961">
    <property type="term" value="P:xenobiotic detoxification by transmembrane export across the plasma membrane"/>
    <property type="evidence" value="ECO:0007669"/>
    <property type="project" value="InterPro"/>
</dbReference>
<feature type="compositionally biased region" description="Basic and acidic residues" evidence="7">
    <location>
        <begin position="486"/>
        <end position="496"/>
    </location>
</feature>
<keyword evidence="9" id="KW-1185">Reference proteome</keyword>
<protein>
    <recommendedName>
        <fullName evidence="6">Protein DETOXIFICATION</fullName>
    </recommendedName>
    <alternativeName>
        <fullName evidence="6">Multidrug and toxic compound extrusion protein</fullName>
    </alternativeName>
</protein>
<dbReference type="GO" id="GO:0016020">
    <property type="term" value="C:membrane"/>
    <property type="evidence" value="ECO:0007669"/>
    <property type="project" value="UniProtKB-SubCell"/>
</dbReference>
<dbReference type="Proteomes" id="UP000295252">
    <property type="component" value="Chromosome X"/>
</dbReference>
<evidence type="ECO:0000256" key="7">
    <source>
        <dbReference type="SAM" id="MobiDB-lite"/>
    </source>
</evidence>
<name>A0A068UNN4_COFCA</name>
<feature type="compositionally biased region" description="Basic and acidic residues" evidence="7">
    <location>
        <begin position="1"/>
        <end position="15"/>
    </location>
</feature>
<feature type="transmembrane region" description="Helical" evidence="6">
    <location>
        <begin position="444"/>
        <end position="465"/>
    </location>
</feature>
<dbReference type="OMA" id="CGAMEPV"/>
<dbReference type="InterPro" id="IPR002528">
    <property type="entry name" value="MATE_fam"/>
</dbReference>
<evidence type="ECO:0000256" key="4">
    <source>
        <dbReference type="ARBA" id="ARBA00022989"/>
    </source>
</evidence>
<feature type="transmembrane region" description="Helical" evidence="6">
    <location>
        <begin position="120"/>
        <end position="141"/>
    </location>
</feature>
<feature type="transmembrane region" description="Helical" evidence="6">
    <location>
        <begin position="298"/>
        <end position="321"/>
    </location>
</feature>
<dbReference type="InParanoid" id="A0A068UNN4"/>
<keyword evidence="4 6" id="KW-1133">Transmembrane helix</keyword>
<dbReference type="STRING" id="49390.A0A068UNN4"/>
<feature type="transmembrane region" description="Helical" evidence="6">
    <location>
        <begin position="221"/>
        <end position="239"/>
    </location>
</feature>
<feature type="transmembrane region" description="Helical" evidence="6">
    <location>
        <begin position="418"/>
        <end position="438"/>
    </location>
</feature>
<dbReference type="CDD" id="cd13132">
    <property type="entry name" value="MATE_eukaryotic"/>
    <property type="match status" value="1"/>
</dbReference>
<comment type="similarity">
    <text evidence="2 6">Belongs to the multi antimicrobial extrusion (MATE) (TC 2.A.66.1) family.</text>
</comment>
<feature type="region of interest" description="Disordered" evidence="7">
    <location>
        <begin position="484"/>
        <end position="504"/>
    </location>
</feature>
<dbReference type="OrthoDB" id="2126698at2759"/>
<evidence type="ECO:0000313" key="9">
    <source>
        <dbReference type="Proteomes" id="UP000295252"/>
    </source>
</evidence>
<evidence type="ECO:0000256" key="2">
    <source>
        <dbReference type="ARBA" id="ARBA00010199"/>
    </source>
</evidence>
<accession>A0A068UNN4</accession>
<dbReference type="InterPro" id="IPR045069">
    <property type="entry name" value="MATE_euk"/>
</dbReference>
<dbReference type="AlphaFoldDB" id="A0A068UNN4"/>
<dbReference type="PhylomeDB" id="A0A068UNN4"/>
<comment type="caution">
    <text evidence="6">Lacks conserved residue(s) required for the propagation of feature annotation.</text>
</comment>
<dbReference type="EMBL" id="HG739125">
    <property type="protein sequence ID" value="CDP09864.1"/>
    <property type="molecule type" value="Genomic_DNA"/>
</dbReference>
<feature type="transmembrane region" description="Helical" evidence="6">
    <location>
        <begin position="161"/>
        <end position="181"/>
    </location>
</feature>
<comment type="subcellular location">
    <subcellularLocation>
        <location evidence="1">Membrane</location>
        <topology evidence="1">Multi-pass membrane protein</topology>
    </subcellularLocation>
</comment>
<feature type="region of interest" description="Disordered" evidence="7">
    <location>
        <begin position="1"/>
        <end position="26"/>
    </location>
</feature>
<sequence>MASKPEENTADKLHLEPCSPSSPKERWSGNMVSLILSELKLQRGITVPMLAMNFTWFARIAVTTAFLGRLGELSLAGGTLGATFSNVTGFAVLNGLCCAMEPICGQAFGAKNFKLLHKTLVMAIIVLLVASIPISILWLNVDKILIQFGQQEEISVAVRKYLLYLLPDLVVYSFLGPLKSYLSTQSLAVPIMLSSAFGLGFHVPITMLLSRARGFEGVSMAVWMSDLVVVVLLAFYVLIAEHGKRGNWNGGGWWEQGIHDWKRLLKLCGPCCITTCLEWWCYEILMLLTGRLPNAKQAIGILAIVMNFDYLLYSVMISLSTSASVRISNELGANQVGPAYRSAYISVGISVISGIIGASVMVSARDSWGGLFSHEKGITSNVKKMLLIMAVTEVFNFPLVVCGGIVRGTARPKLAMYANITGFYLFALPVGAVLAFKIHLGLPGILIGFLSGCIACLVLLVVFIARIDWKDEARKARSLTSSPVEEEIKDHEDHKNSGVNNVAL</sequence>
<feature type="transmembrane region" description="Helical" evidence="6">
    <location>
        <begin position="187"/>
        <end position="209"/>
    </location>
</feature>
<feature type="transmembrane region" description="Helical" evidence="6">
    <location>
        <begin position="385"/>
        <end position="406"/>
    </location>
</feature>
<evidence type="ECO:0000256" key="3">
    <source>
        <dbReference type="ARBA" id="ARBA00022692"/>
    </source>
</evidence>
<evidence type="ECO:0000256" key="6">
    <source>
        <dbReference type="RuleBase" id="RU004914"/>
    </source>
</evidence>
<proteinExistence type="inferred from homology"/>